<gene>
    <name evidence="2" type="ORF">BU23DRAFT_26396</name>
</gene>
<reference evidence="2" key="1">
    <citation type="journal article" date="2020" name="Stud. Mycol.">
        <title>101 Dothideomycetes genomes: a test case for predicting lifestyles and emergence of pathogens.</title>
        <authorList>
            <person name="Haridas S."/>
            <person name="Albert R."/>
            <person name="Binder M."/>
            <person name="Bloem J."/>
            <person name="Labutti K."/>
            <person name="Salamov A."/>
            <person name="Andreopoulos B."/>
            <person name="Baker S."/>
            <person name="Barry K."/>
            <person name="Bills G."/>
            <person name="Bluhm B."/>
            <person name="Cannon C."/>
            <person name="Castanera R."/>
            <person name="Culley D."/>
            <person name="Daum C."/>
            <person name="Ezra D."/>
            <person name="Gonzalez J."/>
            <person name="Henrissat B."/>
            <person name="Kuo A."/>
            <person name="Liang C."/>
            <person name="Lipzen A."/>
            <person name="Lutzoni F."/>
            <person name="Magnuson J."/>
            <person name="Mondo S."/>
            <person name="Nolan M."/>
            <person name="Ohm R."/>
            <person name="Pangilinan J."/>
            <person name="Park H.-J."/>
            <person name="Ramirez L."/>
            <person name="Alfaro M."/>
            <person name="Sun H."/>
            <person name="Tritt A."/>
            <person name="Yoshinaga Y."/>
            <person name="Zwiers L.-H."/>
            <person name="Turgeon B."/>
            <person name="Goodwin S."/>
            <person name="Spatafora J."/>
            <person name="Crous P."/>
            <person name="Grigoriev I."/>
        </authorList>
    </citation>
    <scope>NUCLEOTIDE SEQUENCE</scope>
    <source>
        <strain evidence="2">CBS 107.79</strain>
    </source>
</reference>
<dbReference type="OrthoDB" id="3792300at2759"/>
<accession>A0A6A5UWE5</accession>
<dbReference type="AlphaFoldDB" id="A0A6A5UWE5"/>
<keyword evidence="3" id="KW-1185">Reference proteome</keyword>
<feature type="region of interest" description="Disordered" evidence="1">
    <location>
        <begin position="223"/>
        <end position="246"/>
    </location>
</feature>
<evidence type="ECO:0000313" key="2">
    <source>
        <dbReference type="EMBL" id="KAF1965347.1"/>
    </source>
</evidence>
<organism evidence="2 3">
    <name type="scientific">Bimuria novae-zelandiae CBS 107.79</name>
    <dbReference type="NCBI Taxonomy" id="1447943"/>
    <lineage>
        <taxon>Eukaryota</taxon>
        <taxon>Fungi</taxon>
        <taxon>Dikarya</taxon>
        <taxon>Ascomycota</taxon>
        <taxon>Pezizomycotina</taxon>
        <taxon>Dothideomycetes</taxon>
        <taxon>Pleosporomycetidae</taxon>
        <taxon>Pleosporales</taxon>
        <taxon>Massarineae</taxon>
        <taxon>Didymosphaeriaceae</taxon>
        <taxon>Bimuria</taxon>
    </lineage>
</organism>
<name>A0A6A5UWE5_9PLEO</name>
<dbReference type="Proteomes" id="UP000800036">
    <property type="component" value="Unassembled WGS sequence"/>
</dbReference>
<proteinExistence type="predicted"/>
<sequence>MHQRRPSRIHHHVSLSFTTPETIAPQLYEWVSTGFPFPVSVHHYSISTRHPPLSLSSSSSETIFRITPPSLRSAGSSFDAFDSLIAEFDSDEESGVGSEANSTPWGDLESYVSTSGSSIEDLRMRLHRISIASSGGSLEDDADSDEGMLDAVSFRDPWTTWFPPTPPQGSTNASRTVSTLSPVFLDLGMAAAVPVHRSRARAAELNRIDEGNVEVHRRSLLEGLTGRREGAPGEEAGDAQGIDGEQDSGRGVRMCWVCRALLQRYARRHNLLP</sequence>
<protein>
    <submittedName>
        <fullName evidence="2">Uncharacterized protein</fullName>
    </submittedName>
</protein>
<evidence type="ECO:0000313" key="3">
    <source>
        <dbReference type="Proteomes" id="UP000800036"/>
    </source>
</evidence>
<evidence type="ECO:0000256" key="1">
    <source>
        <dbReference type="SAM" id="MobiDB-lite"/>
    </source>
</evidence>
<dbReference type="EMBL" id="ML976764">
    <property type="protein sequence ID" value="KAF1965347.1"/>
    <property type="molecule type" value="Genomic_DNA"/>
</dbReference>